<evidence type="ECO:0000313" key="3">
    <source>
        <dbReference type="Proteomes" id="UP000645828"/>
    </source>
</evidence>
<feature type="compositionally biased region" description="Polar residues" evidence="1">
    <location>
        <begin position="264"/>
        <end position="274"/>
    </location>
</feature>
<reference evidence="2" key="1">
    <citation type="submission" date="2020-12" db="EMBL/GenBank/DDBJ databases">
        <authorList>
            <consortium name="Molecular Ecology Group"/>
        </authorList>
    </citation>
    <scope>NUCLEOTIDE SEQUENCE</scope>
    <source>
        <strain evidence="2">TBG_1078</strain>
    </source>
</reference>
<evidence type="ECO:0000256" key="1">
    <source>
        <dbReference type="SAM" id="MobiDB-lite"/>
    </source>
</evidence>
<dbReference type="Proteomes" id="UP000645828">
    <property type="component" value="Unassembled WGS sequence"/>
</dbReference>
<keyword evidence="3" id="KW-1185">Reference proteome</keyword>
<feature type="compositionally biased region" description="Polar residues" evidence="1">
    <location>
        <begin position="31"/>
        <end position="43"/>
    </location>
</feature>
<dbReference type="AlphaFoldDB" id="A0A811Z7J3"/>
<proteinExistence type="predicted"/>
<organism evidence="2 3">
    <name type="scientific">Nyctereutes procyonoides</name>
    <name type="common">Raccoon dog</name>
    <name type="synonym">Canis procyonoides</name>
    <dbReference type="NCBI Taxonomy" id="34880"/>
    <lineage>
        <taxon>Eukaryota</taxon>
        <taxon>Metazoa</taxon>
        <taxon>Chordata</taxon>
        <taxon>Craniata</taxon>
        <taxon>Vertebrata</taxon>
        <taxon>Euteleostomi</taxon>
        <taxon>Mammalia</taxon>
        <taxon>Eutheria</taxon>
        <taxon>Laurasiatheria</taxon>
        <taxon>Carnivora</taxon>
        <taxon>Caniformia</taxon>
        <taxon>Canidae</taxon>
        <taxon>Nyctereutes</taxon>
    </lineage>
</organism>
<feature type="compositionally biased region" description="Pro residues" evidence="1">
    <location>
        <begin position="141"/>
        <end position="153"/>
    </location>
</feature>
<feature type="compositionally biased region" description="Low complexity" evidence="1">
    <location>
        <begin position="166"/>
        <end position="183"/>
    </location>
</feature>
<dbReference type="EMBL" id="CAJHUB010000755">
    <property type="protein sequence ID" value="CAD7683129.1"/>
    <property type="molecule type" value="Genomic_DNA"/>
</dbReference>
<accession>A0A811Z7J3</accession>
<sequence length="274" mass="28707">MTGATLEAETYLFSPSHQSGVNGGHWDKLNIESSISSNYLQTSESRKKSHKTQPPVAISPRKPEPRGPRGPHCPRLCGQQGPAVGDPGIRVLLPRRRTDRQTVRGPCCPTPHPRPNLGNHLLGPLRLRDQPLPVRRWAPRGDPPPPPDWPARPPGGGCPAPPPAPVAGGPAPDAAPATGDLGPSWPTPSVCPRGPPTTQGPPSAASCTSWVCRGPPGSQGGRPGLGRGASRPNDGRNMGPLRTRQGPGQQVHESLKQAKGHPSGDSTASVSILR</sequence>
<feature type="compositionally biased region" description="Polar residues" evidence="1">
    <location>
        <begin position="200"/>
        <end position="209"/>
    </location>
</feature>
<gene>
    <name evidence="2" type="ORF">NYPRO_LOCUS15921</name>
</gene>
<feature type="compositionally biased region" description="Gly residues" evidence="1">
    <location>
        <begin position="217"/>
        <end position="227"/>
    </location>
</feature>
<name>A0A811Z7J3_NYCPR</name>
<comment type="caution">
    <text evidence="2">The sequence shown here is derived from an EMBL/GenBank/DDBJ whole genome shotgun (WGS) entry which is preliminary data.</text>
</comment>
<evidence type="ECO:0000313" key="2">
    <source>
        <dbReference type="EMBL" id="CAD7683129.1"/>
    </source>
</evidence>
<protein>
    <submittedName>
        <fullName evidence="2">(raccoon dog) hypothetical protein</fullName>
    </submittedName>
</protein>
<feature type="region of interest" description="Disordered" evidence="1">
    <location>
        <begin position="1"/>
        <end position="274"/>
    </location>
</feature>